<evidence type="ECO:0000256" key="1">
    <source>
        <dbReference type="ARBA" id="ARBA00022723"/>
    </source>
</evidence>
<dbReference type="InterPro" id="IPR030865">
    <property type="entry name" value="LapB"/>
</dbReference>
<dbReference type="InterPro" id="IPR019734">
    <property type="entry name" value="TPR_rpt"/>
</dbReference>
<dbReference type="HAMAP" id="MF_00994">
    <property type="entry name" value="LPS_assembly_LapB"/>
    <property type="match status" value="1"/>
</dbReference>
<feature type="repeat" description="TPR" evidence="3">
    <location>
        <begin position="183"/>
        <end position="216"/>
    </location>
</feature>
<dbReference type="RefSeq" id="WP_269121729.1">
    <property type="nucleotide sequence ID" value="NZ_JAPUBN010000001.1"/>
</dbReference>
<comment type="similarity">
    <text evidence="2">Belongs to the LapB family.</text>
</comment>
<dbReference type="SMART" id="SM00028">
    <property type="entry name" value="TPR"/>
    <property type="match status" value="3"/>
</dbReference>
<dbReference type="EMBL" id="JAPUBN010000001">
    <property type="protein sequence ID" value="MCZ2720096.1"/>
    <property type="molecule type" value="Genomic_DNA"/>
</dbReference>
<feature type="domain" description="LapB rubredoxin metal binding" evidence="4">
    <location>
        <begin position="358"/>
        <end position="383"/>
    </location>
</feature>
<keyword evidence="2" id="KW-0408">Iron</keyword>
<keyword evidence="6" id="KW-1185">Reference proteome</keyword>
<gene>
    <name evidence="2 5" type="primary">lapB</name>
    <name evidence="5" type="ORF">O1D97_00180</name>
</gene>
<dbReference type="PROSITE" id="PS50005">
    <property type="entry name" value="TPR"/>
    <property type="match status" value="1"/>
</dbReference>
<comment type="caution">
    <text evidence="5">The sequence shown here is derived from an EMBL/GenBank/DDBJ whole genome shotgun (WGS) entry which is preliminary data.</text>
</comment>
<dbReference type="Gene3D" id="1.25.40.10">
    <property type="entry name" value="Tetratricopeptide repeat domain"/>
    <property type="match status" value="1"/>
</dbReference>
<dbReference type="Pfam" id="PF14559">
    <property type="entry name" value="TPR_19"/>
    <property type="match status" value="1"/>
</dbReference>
<keyword evidence="2" id="KW-1133">Transmembrane helix</keyword>
<comment type="subcellular location">
    <subcellularLocation>
        <location evidence="2">Cell inner membrane</location>
        <topology evidence="2">Single-pass membrane protein</topology>
        <orientation evidence="2">Cytoplasmic side</orientation>
    </subcellularLocation>
</comment>
<dbReference type="Pfam" id="PF18073">
    <property type="entry name" value="Zn_ribbon_LapB"/>
    <property type="match status" value="1"/>
</dbReference>
<reference evidence="5" key="1">
    <citation type="submission" date="2022-12" db="EMBL/GenBank/DDBJ databases">
        <title>Marinomonas 15G1-11 sp. nov, isolated from marine algae.</title>
        <authorList>
            <person name="Butt M."/>
            <person name="Choi D.G."/>
            <person name="Kim J.M."/>
            <person name="Lee J.K."/>
            <person name="Baek J.H."/>
            <person name="Jeon C.O."/>
        </authorList>
    </citation>
    <scope>NUCLEOTIDE SEQUENCE</scope>
    <source>
        <strain evidence="5">15G1-11</strain>
    </source>
</reference>
<organism evidence="5 6">
    <name type="scientific">Marinomonas phaeophyticola</name>
    <dbReference type="NCBI Taxonomy" id="3004091"/>
    <lineage>
        <taxon>Bacteria</taxon>
        <taxon>Pseudomonadati</taxon>
        <taxon>Pseudomonadota</taxon>
        <taxon>Gammaproteobacteria</taxon>
        <taxon>Oceanospirillales</taxon>
        <taxon>Oceanospirillaceae</taxon>
        <taxon>Marinomonas</taxon>
    </lineage>
</organism>
<evidence type="ECO:0000313" key="5">
    <source>
        <dbReference type="EMBL" id="MCZ2720096.1"/>
    </source>
</evidence>
<keyword evidence="2" id="KW-1003">Cell membrane</keyword>
<evidence type="ECO:0000256" key="2">
    <source>
        <dbReference type="HAMAP-Rule" id="MF_00994"/>
    </source>
</evidence>
<keyword evidence="2 3" id="KW-0802">TPR repeat</keyword>
<evidence type="ECO:0000259" key="4">
    <source>
        <dbReference type="Pfam" id="PF18073"/>
    </source>
</evidence>
<comment type="function">
    <text evidence="2">Modulates cellular lipopolysaccharide (LPS) levels by regulating LpxC, which is involved in lipid A biosynthesis. May act by modulating the proteolytic activity of FtsH towards LpxC. May also coordinate assembly of proteins involved in LPS synthesis at the plasma membrane.</text>
</comment>
<proteinExistence type="inferred from homology"/>
<feature type="binding site" evidence="2">
    <location>
        <position position="361"/>
    </location>
    <ligand>
        <name>Fe cation</name>
        <dbReference type="ChEBI" id="CHEBI:24875"/>
    </ligand>
</feature>
<protein>
    <recommendedName>
        <fullName evidence="2">Lipopolysaccharide assembly protein B</fullName>
    </recommendedName>
</protein>
<keyword evidence="2" id="KW-0677">Repeat</keyword>
<sequence length="390" mass="44937">MIDVGLFVVLFVALACGWLLGKRKPRETKKVTDKGIPKDYFRGLNHLLNDQHSEAIDAFVDSLHVNSETFEIHLTIGNLFRKKGEIQKAINVHQNLLSRPEISPKEMRLVQLELASDFMSAGLLDRAERLLLNIAGTNSEFQPMILTLLVDLYEFEQSWDKAIKIGTQLNLIQSNEKIAKRLAHYHCEIAQSMMDKEQYQEAYKYYTSALDVDEKCVRASIGAADILIEQGRFKEAIKELKQVAIQDKEFVPVILPQLKECYDKSWRMGGYLKFLIEQNKQSPSASLMMAIAQHYYHEDPQYAETFLVEQLRLHPTIKGFKELIKMQLDESQGKNSDHLHVIFELIEHLEQVKHKFLCRQCGFSGHQLHWQCPSCKNWGTVKPIHGLEGE</sequence>
<dbReference type="InterPro" id="IPR011990">
    <property type="entry name" value="TPR-like_helical_dom_sf"/>
</dbReference>
<feature type="binding site" evidence="2">
    <location>
        <position position="358"/>
    </location>
    <ligand>
        <name>Fe cation</name>
        <dbReference type="ChEBI" id="CHEBI:24875"/>
    </ligand>
</feature>
<feature type="topological domain" description="Cytoplasmic" evidence="2">
    <location>
        <begin position="22"/>
        <end position="390"/>
    </location>
</feature>
<keyword evidence="2" id="KW-0997">Cell inner membrane</keyword>
<dbReference type="InterPro" id="IPR041166">
    <property type="entry name" value="Rubredoxin_2"/>
</dbReference>
<accession>A0ABT4JP06</accession>
<evidence type="ECO:0000256" key="3">
    <source>
        <dbReference type="PROSITE-ProRule" id="PRU00339"/>
    </source>
</evidence>
<feature type="binding site" evidence="2">
    <location>
        <position position="375"/>
    </location>
    <ligand>
        <name>Fe cation</name>
        <dbReference type="ChEBI" id="CHEBI:24875"/>
    </ligand>
</feature>
<dbReference type="Proteomes" id="UP001149719">
    <property type="component" value="Unassembled WGS sequence"/>
</dbReference>
<dbReference type="NCBIfam" id="NF008757">
    <property type="entry name" value="PRK11788.1-5"/>
    <property type="match status" value="1"/>
</dbReference>
<keyword evidence="2" id="KW-0812">Transmembrane</keyword>
<keyword evidence="2" id="KW-0472">Membrane</keyword>
<keyword evidence="1 2" id="KW-0479">Metal-binding</keyword>
<dbReference type="SUPFAM" id="SSF48452">
    <property type="entry name" value="TPR-like"/>
    <property type="match status" value="1"/>
</dbReference>
<feature type="binding site" evidence="2">
    <location>
        <position position="372"/>
    </location>
    <ligand>
        <name>Fe cation</name>
        <dbReference type="ChEBI" id="CHEBI:24875"/>
    </ligand>
</feature>
<name>A0ABT4JP06_9GAMM</name>
<evidence type="ECO:0000313" key="6">
    <source>
        <dbReference type="Proteomes" id="UP001149719"/>
    </source>
</evidence>